<gene>
    <name evidence="2" type="ORF">MOO47_02625</name>
</gene>
<accession>A0ABY4PEU5</accession>
<keyword evidence="1" id="KW-0812">Transmembrane</keyword>
<dbReference type="Pfam" id="PF06177">
    <property type="entry name" value="QueT"/>
    <property type="match status" value="1"/>
</dbReference>
<keyword evidence="3" id="KW-1185">Reference proteome</keyword>
<dbReference type="PIRSF" id="PIRSF031501">
    <property type="entry name" value="QueT"/>
    <property type="match status" value="1"/>
</dbReference>
<evidence type="ECO:0000313" key="3">
    <source>
        <dbReference type="Proteomes" id="UP000831947"/>
    </source>
</evidence>
<evidence type="ECO:0000256" key="1">
    <source>
        <dbReference type="SAM" id="Phobius"/>
    </source>
</evidence>
<dbReference type="InterPro" id="IPR010387">
    <property type="entry name" value="QueT"/>
</dbReference>
<reference evidence="2 3" key="1">
    <citation type="journal article" date="2022" name="Int. J. Syst. Evol. Microbiol.">
        <title>Apilactobacillus apisilvae sp. nov., Nicolia spurrieriana gen. nov. sp. nov., Bombilactobacillus folatiphilus sp. nov. and Bombilactobacillus thymidiniphilus sp. nov., four new lactic acid bacterial isolates from stingless bees Tetragonula carbonaria and Austroplebeia australis.</title>
        <authorList>
            <person name="Oliphant S.A."/>
            <person name="Watson-Haigh N.S."/>
            <person name="Sumby K.M."/>
            <person name="Gardner J."/>
            <person name="Groom S."/>
            <person name="Jiranek V."/>
        </authorList>
    </citation>
    <scope>NUCLEOTIDE SEQUENCE [LARGE SCALE GENOMIC DNA]</scope>
    <source>
        <strain evidence="2 3">SG4_A1</strain>
    </source>
</reference>
<feature type="transmembrane region" description="Helical" evidence="1">
    <location>
        <begin position="62"/>
        <end position="95"/>
    </location>
</feature>
<protein>
    <submittedName>
        <fullName evidence="2">QueT transporter family protein</fullName>
    </submittedName>
</protein>
<dbReference type="EMBL" id="CP093365">
    <property type="protein sequence ID" value="UQS84067.1"/>
    <property type="molecule type" value="Genomic_DNA"/>
</dbReference>
<feature type="transmembrane region" description="Helical" evidence="1">
    <location>
        <begin position="134"/>
        <end position="155"/>
    </location>
</feature>
<dbReference type="RefSeq" id="WP_249513251.1">
    <property type="nucleotide sequence ID" value="NZ_CP093365.1"/>
</dbReference>
<feature type="transmembrane region" description="Helical" evidence="1">
    <location>
        <begin position="102"/>
        <end position="122"/>
    </location>
</feature>
<dbReference type="PANTHER" id="PTHR40044:SF1">
    <property type="entry name" value="INTEGRAL MEMBRANE PROTEIN"/>
    <property type="match status" value="1"/>
</dbReference>
<sequence>MKKYFQKFTTQDWVVNALLAAVYVVLTVTPPLNSLAFGSVQFRVSEMMVMLPFYNRKFIPGLTLGCFITNLFSPTAAVDIFVGTLASLLVFLLIIHLRHGYWVPLIAAFINGVVVGAEIGIMTHMPFNAMLLSMLYIFIGEFAAVFIGYLLFTVLMRNSQIAKVIQKR</sequence>
<name>A0ABY4PEU5_9LACO</name>
<keyword evidence="1" id="KW-1133">Transmembrane helix</keyword>
<dbReference type="Proteomes" id="UP000831947">
    <property type="component" value="Chromosome"/>
</dbReference>
<dbReference type="PANTHER" id="PTHR40044">
    <property type="entry name" value="INTEGRAL MEMBRANE PROTEIN-RELATED"/>
    <property type="match status" value="1"/>
</dbReference>
<proteinExistence type="predicted"/>
<keyword evidence="1" id="KW-0472">Membrane</keyword>
<organism evidence="2 3">
    <name type="scientific">Bombilactobacillus thymidiniphilus</name>
    <dbReference type="NCBI Taxonomy" id="2923363"/>
    <lineage>
        <taxon>Bacteria</taxon>
        <taxon>Bacillati</taxon>
        <taxon>Bacillota</taxon>
        <taxon>Bacilli</taxon>
        <taxon>Lactobacillales</taxon>
        <taxon>Lactobacillaceae</taxon>
        <taxon>Bombilactobacillus</taxon>
    </lineage>
</organism>
<evidence type="ECO:0000313" key="2">
    <source>
        <dbReference type="EMBL" id="UQS84067.1"/>
    </source>
</evidence>